<protein>
    <submittedName>
        <fullName evidence="2">Uncharacterized protein</fullName>
    </submittedName>
</protein>
<evidence type="ECO:0000256" key="1">
    <source>
        <dbReference type="SAM" id="MobiDB-lite"/>
    </source>
</evidence>
<dbReference type="EMBL" id="KB111152">
    <property type="protein sequence ID" value="ELK26390.1"/>
    <property type="molecule type" value="Genomic_DNA"/>
</dbReference>
<dbReference type="Proteomes" id="UP000010556">
    <property type="component" value="Unassembled WGS sequence"/>
</dbReference>
<sequence length="79" mass="8634">MVNGGWQMEDGRRRMANGGRQTADGGWPTVDGGWRPCADPGGIVQDAVQGGRAFLLTVLRWPDICFTTITIPSCRSHFQ</sequence>
<evidence type="ECO:0000313" key="2">
    <source>
        <dbReference type="EMBL" id="ELK26390.1"/>
    </source>
</evidence>
<organism evidence="2 3">
    <name type="scientific">Myotis davidii</name>
    <name type="common">David's myotis</name>
    <dbReference type="NCBI Taxonomy" id="225400"/>
    <lineage>
        <taxon>Eukaryota</taxon>
        <taxon>Metazoa</taxon>
        <taxon>Chordata</taxon>
        <taxon>Craniata</taxon>
        <taxon>Vertebrata</taxon>
        <taxon>Euteleostomi</taxon>
        <taxon>Mammalia</taxon>
        <taxon>Eutheria</taxon>
        <taxon>Laurasiatheria</taxon>
        <taxon>Chiroptera</taxon>
        <taxon>Yangochiroptera</taxon>
        <taxon>Vespertilionidae</taxon>
        <taxon>Myotis</taxon>
    </lineage>
</organism>
<feature type="region of interest" description="Disordered" evidence="1">
    <location>
        <begin position="1"/>
        <end position="34"/>
    </location>
</feature>
<gene>
    <name evidence="2" type="ORF">MDA_GLEAN10000555</name>
</gene>
<accession>L5LK33</accession>
<reference evidence="3" key="1">
    <citation type="journal article" date="2013" name="Science">
        <title>Comparative analysis of bat genomes provides insight into the evolution of flight and immunity.</title>
        <authorList>
            <person name="Zhang G."/>
            <person name="Cowled C."/>
            <person name="Shi Z."/>
            <person name="Huang Z."/>
            <person name="Bishop-Lilly K.A."/>
            <person name="Fang X."/>
            <person name="Wynne J.W."/>
            <person name="Xiong Z."/>
            <person name="Baker M.L."/>
            <person name="Zhao W."/>
            <person name="Tachedjian M."/>
            <person name="Zhu Y."/>
            <person name="Zhou P."/>
            <person name="Jiang X."/>
            <person name="Ng J."/>
            <person name="Yang L."/>
            <person name="Wu L."/>
            <person name="Xiao J."/>
            <person name="Feng Y."/>
            <person name="Chen Y."/>
            <person name="Sun X."/>
            <person name="Zhang Y."/>
            <person name="Marsh G.A."/>
            <person name="Crameri G."/>
            <person name="Broder C.C."/>
            <person name="Frey K.G."/>
            <person name="Wang L.F."/>
            <person name="Wang J."/>
        </authorList>
    </citation>
    <scope>NUCLEOTIDE SEQUENCE [LARGE SCALE GENOMIC DNA]</scope>
</reference>
<dbReference type="AlphaFoldDB" id="L5LK33"/>
<evidence type="ECO:0000313" key="3">
    <source>
        <dbReference type="Proteomes" id="UP000010556"/>
    </source>
</evidence>
<keyword evidence="3" id="KW-1185">Reference proteome</keyword>
<name>L5LK33_MYODS</name>
<proteinExistence type="predicted"/>